<reference evidence="1 2" key="1">
    <citation type="submission" date="2016-04" db="EMBL/GenBank/DDBJ databases">
        <title>Draft genome sequence of Janthinobacterium psychrotolerans sp. nov., isolated from freshwater sediments in Denmark.</title>
        <authorList>
            <person name="Gong X."/>
            <person name="Skrivergaard S."/>
            <person name="Korsgaard B.S."/>
            <person name="Schreiber L."/>
            <person name="Marshall I.P."/>
            <person name="Finster K."/>
            <person name="Schramm A."/>
        </authorList>
    </citation>
    <scope>NUCLEOTIDE SEQUENCE [LARGE SCALE GENOMIC DNA]</scope>
    <source>
        <strain evidence="1 2">S3-2</strain>
    </source>
</reference>
<dbReference type="AlphaFoldDB" id="A0A1A7C8E4"/>
<proteinExistence type="predicted"/>
<sequence length="119" mass="13417">MNDFPYLLQPLRVPGGWTISVNTLFEVEPGPDTMQWFSSALLLWGHCRDSGYCFNSHFEPEDDPDGEFVLELGKVSYDRHGKAVKGGEVFLGDYRTRSKADFVARVEQFMARPARGLAA</sequence>
<accession>A0A1A7C8E4</accession>
<dbReference type="STRING" id="1747903.ASR47_102745"/>
<evidence type="ECO:0000313" key="2">
    <source>
        <dbReference type="Proteomes" id="UP000092713"/>
    </source>
</evidence>
<gene>
    <name evidence="1" type="ORF">ASR47_102745</name>
</gene>
<keyword evidence="2" id="KW-1185">Reference proteome</keyword>
<name>A0A1A7C8E4_9BURK</name>
<comment type="caution">
    <text evidence="1">The sequence shown here is derived from an EMBL/GenBank/DDBJ whole genome shotgun (WGS) entry which is preliminary data.</text>
</comment>
<evidence type="ECO:0000313" key="1">
    <source>
        <dbReference type="EMBL" id="OBV41289.1"/>
    </source>
</evidence>
<dbReference type="EMBL" id="LOCQ01000036">
    <property type="protein sequence ID" value="OBV41289.1"/>
    <property type="molecule type" value="Genomic_DNA"/>
</dbReference>
<dbReference type="RefSeq" id="WP_150127646.1">
    <property type="nucleotide sequence ID" value="NZ_LOCQ01000036.1"/>
</dbReference>
<organism evidence="1 2">
    <name type="scientific">Janthinobacterium psychrotolerans</name>
    <dbReference type="NCBI Taxonomy" id="1747903"/>
    <lineage>
        <taxon>Bacteria</taxon>
        <taxon>Pseudomonadati</taxon>
        <taxon>Pseudomonadota</taxon>
        <taxon>Betaproteobacteria</taxon>
        <taxon>Burkholderiales</taxon>
        <taxon>Oxalobacteraceae</taxon>
        <taxon>Janthinobacterium</taxon>
    </lineage>
</organism>
<dbReference type="PATRIC" id="fig|1747903.4.peg.4968"/>
<dbReference type="OrthoDB" id="3532550at2"/>
<protein>
    <submittedName>
        <fullName evidence="1">Uncharacterized protein</fullName>
    </submittedName>
</protein>
<dbReference type="Proteomes" id="UP000092713">
    <property type="component" value="Unassembled WGS sequence"/>
</dbReference>